<dbReference type="KEGG" id="sbu:SpiBuddy_1156"/>
<keyword evidence="5" id="KW-1185">Reference proteome</keyword>
<dbReference type="InterPro" id="IPR022712">
    <property type="entry name" value="Beta_Casp"/>
</dbReference>
<dbReference type="Pfam" id="PF10996">
    <property type="entry name" value="Beta-Casp"/>
    <property type="match status" value="1"/>
</dbReference>
<dbReference type="Proteomes" id="UP000008466">
    <property type="component" value="Chromosome"/>
</dbReference>
<evidence type="ECO:0000313" key="5">
    <source>
        <dbReference type="Proteomes" id="UP000008466"/>
    </source>
</evidence>
<dbReference type="Pfam" id="PF00753">
    <property type="entry name" value="Lactamase_B"/>
    <property type="match status" value="1"/>
</dbReference>
<feature type="domain" description="Beta-Casp" evidence="3">
    <location>
        <begin position="261"/>
        <end position="390"/>
    </location>
</feature>
<dbReference type="CDD" id="cd16295">
    <property type="entry name" value="TTHA0252-CPSF-like_MBL-fold"/>
    <property type="match status" value="1"/>
</dbReference>
<dbReference type="AlphaFoldDB" id="F0RVI9"/>
<dbReference type="GO" id="GO:0004521">
    <property type="term" value="F:RNA endonuclease activity"/>
    <property type="evidence" value="ECO:0007669"/>
    <property type="project" value="TreeGrafter"/>
</dbReference>
<dbReference type="InterPro" id="IPR036866">
    <property type="entry name" value="RibonucZ/Hydroxyglut_hydro"/>
</dbReference>
<reference evidence="5" key="1">
    <citation type="submission" date="2011-02" db="EMBL/GenBank/DDBJ databases">
        <title>Complete sequence of Spirochaeta sp. Buddy.</title>
        <authorList>
            <person name="Lucas S."/>
            <person name="Copeland A."/>
            <person name="Lapidus A."/>
            <person name="Cheng J.-F."/>
            <person name="Goodwin L."/>
            <person name="Pitluck S."/>
            <person name="Zeytun A."/>
            <person name="Detter J.C."/>
            <person name="Han C."/>
            <person name="Tapia R."/>
            <person name="Land M."/>
            <person name="Hauser L."/>
            <person name="Kyrpides N."/>
            <person name="Ivanova N."/>
            <person name="Mikhailova N."/>
            <person name="Pagani I."/>
            <person name="Ritalahti K.M."/>
            <person name="Loeffler F.E."/>
            <person name="Woyke T."/>
        </authorList>
    </citation>
    <scope>NUCLEOTIDE SEQUENCE [LARGE SCALE GENOMIC DNA]</scope>
    <source>
        <strain evidence="5">ATCC BAA-1886 / DSM 22777 / Buddy</strain>
    </source>
</reference>
<dbReference type="Gene3D" id="3.40.50.10890">
    <property type="match status" value="1"/>
</dbReference>
<dbReference type="RefSeq" id="WP_013606832.1">
    <property type="nucleotide sequence ID" value="NC_015152.1"/>
</dbReference>
<feature type="domain" description="Metallo-beta-lactamase" evidence="2">
    <location>
        <begin position="13"/>
        <end position="231"/>
    </location>
</feature>
<dbReference type="GO" id="GO:0016787">
    <property type="term" value="F:hydrolase activity"/>
    <property type="evidence" value="ECO:0007669"/>
    <property type="project" value="UniProtKB-KW"/>
</dbReference>
<dbReference type="OrthoDB" id="9803916at2"/>
<evidence type="ECO:0000313" key="4">
    <source>
        <dbReference type="EMBL" id="ADY12981.1"/>
    </source>
</evidence>
<dbReference type="STRING" id="158189.SpiBuddy_1156"/>
<protein>
    <submittedName>
        <fullName evidence="4">Beta-lactamase domain protein</fullName>
    </submittedName>
</protein>
<organism evidence="4 5">
    <name type="scientific">Sphaerochaeta globosa (strain ATCC BAA-1886 / DSM 22777 / Buddy)</name>
    <name type="common">Spirochaeta sp. (strain Buddy)</name>
    <dbReference type="NCBI Taxonomy" id="158189"/>
    <lineage>
        <taxon>Bacteria</taxon>
        <taxon>Pseudomonadati</taxon>
        <taxon>Spirochaetota</taxon>
        <taxon>Spirochaetia</taxon>
        <taxon>Spirochaetales</taxon>
        <taxon>Sphaerochaetaceae</taxon>
        <taxon>Sphaerochaeta</taxon>
    </lineage>
</organism>
<proteinExistence type="predicted"/>
<dbReference type="Gene3D" id="3.60.15.10">
    <property type="entry name" value="Ribonuclease Z/Hydroxyacylglutathione hydrolase-like"/>
    <property type="match status" value="1"/>
</dbReference>
<dbReference type="SMART" id="SM01027">
    <property type="entry name" value="Beta-Casp"/>
    <property type="match status" value="1"/>
</dbReference>
<dbReference type="SMART" id="SM00849">
    <property type="entry name" value="Lactamase_B"/>
    <property type="match status" value="1"/>
</dbReference>
<name>F0RVI9_SPHGB</name>
<dbReference type="HOGENOM" id="CLU_009673_5_2_12"/>
<gene>
    <name evidence="4" type="ordered locus">SpiBuddy_1156</name>
</gene>
<keyword evidence="1" id="KW-0378">Hydrolase</keyword>
<dbReference type="SUPFAM" id="SSF56281">
    <property type="entry name" value="Metallo-hydrolase/oxidoreductase"/>
    <property type="match status" value="1"/>
</dbReference>
<dbReference type="InterPro" id="IPR050698">
    <property type="entry name" value="MBL"/>
</dbReference>
<evidence type="ECO:0000259" key="3">
    <source>
        <dbReference type="SMART" id="SM01027"/>
    </source>
</evidence>
<dbReference type="EMBL" id="CP002541">
    <property type="protein sequence ID" value="ADY12981.1"/>
    <property type="molecule type" value="Genomic_DNA"/>
</dbReference>
<evidence type="ECO:0000259" key="2">
    <source>
        <dbReference type="SMART" id="SM00849"/>
    </source>
</evidence>
<dbReference type="InterPro" id="IPR001279">
    <property type="entry name" value="Metallo-B-lactamas"/>
</dbReference>
<sequence>MHITFFGAAQQVTGSCTLVEVNGKYLLVDCGLPQGNDEREVGMDLPFRADAIDYVFLTHAHIDHTGRIPLLVKEGFKGKIFATSATAQLCDIMLADSGHIQEMEAEWKSRKAIRAGKKGVEPLYTVQDAQNAMQFFESCVYEEICEIDEGLKVRFNDAGHLLGSSSIEFWLKEGKERRKLVFSGDIGNFDQPLIKDPDYIDEADFVIMESTYGNRVHKKPENAVGSSVPTHIRAQELAEIIERTFKRGGNVIIPSFAVGRTQEILYLLRVVIEKKLCPTVRDIPVFVDSPLSVKATHVFAGNLFGYMDDETMELVNKGINPILFPSLVTITDVADSIALNKRKESCVIISSSGMCEAGRIKHHLKHNLYRSECTVLFSGYQAGGTLGRSILDGARHVTIFGEQIDVRCEVCELHGISGHADQEGLIKWLTSFKKEPRRAFIVHGDKEVAPWFASFVTRTLNIQAYAPVALERFDLLDEALLPVGLEVDDKVVPYIRELREALEELKKQEASMLSVVQRMQTSGSELHMDEKRAVRLTNAIHRLASDLEYLKMKWAADAD</sequence>
<dbReference type="PANTHER" id="PTHR11203">
    <property type="entry name" value="CLEAVAGE AND POLYADENYLATION SPECIFICITY FACTOR FAMILY MEMBER"/>
    <property type="match status" value="1"/>
</dbReference>
<dbReference type="PANTHER" id="PTHR11203:SF37">
    <property type="entry name" value="INTEGRATOR COMPLEX SUBUNIT 11"/>
    <property type="match status" value="1"/>
</dbReference>
<dbReference type="InterPro" id="IPR011108">
    <property type="entry name" value="RMMBL"/>
</dbReference>
<evidence type="ECO:0000256" key="1">
    <source>
        <dbReference type="ARBA" id="ARBA00022801"/>
    </source>
</evidence>
<accession>F0RVI9</accession>
<dbReference type="Pfam" id="PF07521">
    <property type="entry name" value="RMMBL"/>
    <property type="match status" value="1"/>
</dbReference>
<dbReference type="eggNOG" id="COG1236">
    <property type="taxonomic scope" value="Bacteria"/>
</dbReference>